<feature type="compositionally biased region" description="Low complexity" evidence="1">
    <location>
        <begin position="441"/>
        <end position="451"/>
    </location>
</feature>
<feature type="region of interest" description="Disordered" evidence="1">
    <location>
        <begin position="390"/>
        <end position="419"/>
    </location>
</feature>
<dbReference type="InterPro" id="IPR011990">
    <property type="entry name" value="TPR-like_helical_dom_sf"/>
</dbReference>
<organism evidence="2 3">
    <name type="scientific">Phanerochaete carnosa (strain HHB-10118-sp)</name>
    <name type="common">White-rot fungus</name>
    <name type="synonym">Peniophora carnosa</name>
    <dbReference type="NCBI Taxonomy" id="650164"/>
    <lineage>
        <taxon>Eukaryota</taxon>
        <taxon>Fungi</taxon>
        <taxon>Dikarya</taxon>
        <taxon>Basidiomycota</taxon>
        <taxon>Agaricomycotina</taxon>
        <taxon>Agaricomycetes</taxon>
        <taxon>Polyporales</taxon>
        <taxon>Phanerochaetaceae</taxon>
        <taxon>Phanerochaete</taxon>
    </lineage>
</organism>
<feature type="compositionally biased region" description="Basic and acidic residues" evidence="1">
    <location>
        <begin position="390"/>
        <end position="400"/>
    </location>
</feature>
<evidence type="ECO:0000313" key="2">
    <source>
        <dbReference type="EMBL" id="EKM51965.1"/>
    </source>
</evidence>
<keyword evidence="3" id="KW-1185">Reference proteome</keyword>
<dbReference type="GeneID" id="18918269"/>
<sequence length="613" mass="68917">MQKLTFAAKRNEQKVANQTVRQLLRTSKRRTQQNRDDIAVHILGLTKHRELFEVKTIQAVLTDLQERDTLSKMPTGVLAIALASTLEQATVDGNADEVSIYTMISPVLLSSLASRRPAIYKDPSHKISHMQTLWALFKIIRRLIHLEQYKAVMPIFDELVKSGAIPAKAMVGLPSSGFAHIVLTVLLRCCIDFGWRSRAAYILLETPQWDQARSPMFNRVLDEVVDFVLDSEEEPNTPGLAAALMVRIANNPEVITLPDHVVVRFYEVLRKHRLREQALAFYRVTRAPAILEKFRYPPPKGDSFMWLFRFAAGERQIHVARLLVKDLVDEDIKIPQLARSFVVSEAAVRGFMGYARTLWERWKKDVFVVGDGGTALRLVSITRNRISALEHKARTQERQMKPPSKVALGESDGDTNEASEPLQADLDLAQDVTLSTVEAVPDSPAARSPADAPEEEHSSLSYEERIADYRTFAEDVVKTFRGIHEPLERAPHKTLNALARVYIMMDDVEEGFAMLKIIIQRGQVPDVRDVNVALSALSSQNPRAASRILERMIRLGIEPSVVSFGTVIHHALLKDDMTLVSALITRSRQVGIAQLDYKTIGTLIRSAISVPYD</sequence>
<dbReference type="STRING" id="650164.K5VYR6"/>
<protein>
    <recommendedName>
        <fullName evidence="4">Pentacotripeptide-repeat region of PRORP domain-containing protein</fullName>
    </recommendedName>
</protein>
<feature type="region of interest" description="Disordered" evidence="1">
    <location>
        <begin position="439"/>
        <end position="461"/>
    </location>
</feature>
<name>K5VYR6_PHACS</name>
<dbReference type="RefSeq" id="XP_007399756.1">
    <property type="nucleotide sequence ID" value="XM_007399694.1"/>
</dbReference>
<dbReference type="Gene3D" id="1.25.40.10">
    <property type="entry name" value="Tetratricopeptide repeat domain"/>
    <property type="match status" value="1"/>
</dbReference>
<evidence type="ECO:0000313" key="3">
    <source>
        <dbReference type="Proteomes" id="UP000008370"/>
    </source>
</evidence>
<accession>K5VYR6</accession>
<dbReference type="HOGENOM" id="CLU_014400_0_0_1"/>
<dbReference type="EMBL" id="JH930476">
    <property type="protein sequence ID" value="EKM51965.1"/>
    <property type="molecule type" value="Genomic_DNA"/>
</dbReference>
<dbReference type="AlphaFoldDB" id="K5VYR6"/>
<proteinExistence type="predicted"/>
<dbReference type="OrthoDB" id="185373at2759"/>
<dbReference type="Proteomes" id="UP000008370">
    <property type="component" value="Unassembled WGS sequence"/>
</dbReference>
<dbReference type="KEGG" id="pco:PHACADRAFT_262397"/>
<evidence type="ECO:0000256" key="1">
    <source>
        <dbReference type="SAM" id="MobiDB-lite"/>
    </source>
</evidence>
<feature type="non-terminal residue" evidence="2">
    <location>
        <position position="613"/>
    </location>
</feature>
<reference evidence="2 3" key="1">
    <citation type="journal article" date="2012" name="BMC Genomics">
        <title>Comparative genomics of the white-rot fungi, Phanerochaete carnosa and P. chrysosporium, to elucidate the genetic basis of the distinct wood types they colonize.</title>
        <authorList>
            <person name="Suzuki H."/>
            <person name="MacDonald J."/>
            <person name="Syed K."/>
            <person name="Salamov A."/>
            <person name="Hori C."/>
            <person name="Aerts A."/>
            <person name="Henrissat B."/>
            <person name="Wiebenga A."/>
            <person name="vanKuyk P.A."/>
            <person name="Barry K."/>
            <person name="Lindquist E."/>
            <person name="LaButti K."/>
            <person name="Lapidus A."/>
            <person name="Lucas S."/>
            <person name="Coutinho P."/>
            <person name="Gong Y."/>
            <person name="Samejima M."/>
            <person name="Mahadevan R."/>
            <person name="Abou-Zaid M."/>
            <person name="de Vries R.P."/>
            <person name="Igarashi K."/>
            <person name="Yadav J.S."/>
            <person name="Grigoriev I.V."/>
            <person name="Master E.R."/>
        </authorList>
    </citation>
    <scope>NUCLEOTIDE SEQUENCE [LARGE SCALE GENOMIC DNA]</scope>
    <source>
        <strain evidence="2 3">HHB-10118-sp</strain>
    </source>
</reference>
<dbReference type="InParanoid" id="K5VYR6"/>
<gene>
    <name evidence="2" type="ORF">PHACADRAFT_262397</name>
</gene>
<evidence type="ECO:0008006" key="4">
    <source>
        <dbReference type="Google" id="ProtNLM"/>
    </source>
</evidence>